<dbReference type="SUPFAM" id="SSF53720">
    <property type="entry name" value="ALDH-like"/>
    <property type="match status" value="1"/>
</dbReference>
<sequence length="508" mass="53755">MSIVEELAAHIPTARGGVWELTAPFTGAPLAQIPQFTAEDVELACTRARSAQVQWARRSILERRALISRILELLQEHRAALFDILQLEGGKARIDAVSDYGEAMLSGSWYARRVERLLRAGSHAGAIPGLTTTTEILHPKGVVVVIAPWNAPIAIGAGDSIPALLAGNAVILKPDNQTALSTLFLRRIAAAAGLPAGVFQVITGEPAEIGDALIDGADYVAFTGSTATGRKIAARAGERLTGCSLELGGKNPMIVLPDADLDRAASALPRASFANAGQVCLTAERLYVHTSILEEFIDLAGRKTHAMRLGASMDFECDMGSLTTPSGLRRTSDYVEQAKVSGAQVHIGGRARPDLGPLFYEPTIMSGVTSDADLHTAEVFGPIVSVYGFDTEDEVIDLANSTQYGLSASVWTRDIKQGAKLAARIDAGAVNINDAYTAAFASHAAPSGGMKASGLGRRHGVAGLLRYTESQVVAVQRLASPDSRLGLPRSVHGRLMGTVIDVLTRVRR</sequence>
<name>A0ABR4YV84_9MYCO</name>
<evidence type="ECO:0000256" key="1">
    <source>
        <dbReference type="ARBA" id="ARBA00023002"/>
    </source>
</evidence>
<proteinExistence type="inferred from homology"/>
<feature type="active site" evidence="2">
    <location>
        <position position="246"/>
    </location>
</feature>
<dbReference type="InterPro" id="IPR016162">
    <property type="entry name" value="Ald_DH_N"/>
</dbReference>
<evidence type="ECO:0000313" key="5">
    <source>
        <dbReference type="EMBL" id="KHO26131.1"/>
    </source>
</evidence>
<evidence type="ECO:0000256" key="3">
    <source>
        <dbReference type="RuleBase" id="RU003345"/>
    </source>
</evidence>
<gene>
    <name evidence="5" type="primary">gabD2</name>
    <name evidence="5" type="ORF">QQ44_10225</name>
</gene>
<dbReference type="Gene3D" id="3.40.309.10">
    <property type="entry name" value="Aldehyde Dehydrogenase, Chain A, domain 2"/>
    <property type="match status" value="1"/>
</dbReference>
<dbReference type="Proteomes" id="UP000031004">
    <property type="component" value="Unassembled WGS sequence"/>
</dbReference>
<dbReference type="RefSeq" id="WP_039319147.1">
    <property type="nucleotide sequence ID" value="NZ_JTLZ01000005.1"/>
</dbReference>
<comment type="caution">
    <text evidence="5">The sequence shown here is derived from an EMBL/GenBank/DDBJ whole genome shotgun (WGS) entry which is preliminary data.</text>
</comment>
<dbReference type="InterPro" id="IPR016163">
    <property type="entry name" value="Ald_DH_C"/>
</dbReference>
<comment type="similarity">
    <text evidence="3">Belongs to the aldehyde dehydrogenase family.</text>
</comment>
<dbReference type="InterPro" id="IPR015590">
    <property type="entry name" value="Aldehyde_DH_dom"/>
</dbReference>
<dbReference type="InterPro" id="IPR029510">
    <property type="entry name" value="Ald_DH_CS_GLU"/>
</dbReference>
<organism evidence="5 6">
    <name type="scientific">Mycolicibacterium setense</name>
    <dbReference type="NCBI Taxonomy" id="431269"/>
    <lineage>
        <taxon>Bacteria</taxon>
        <taxon>Bacillati</taxon>
        <taxon>Actinomycetota</taxon>
        <taxon>Actinomycetes</taxon>
        <taxon>Mycobacteriales</taxon>
        <taxon>Mycobacteriaceae</taxon>
        <taxon>Mycolicibacterium</taxon>
    </lineage>
</organism>
<keyword evidence="6" id="KW-1185">Reference proteome</keyword>
<dbReference type="NCBIfam" id="NF006916">
    <property type="entry name" value="PRK09407.1"/>
    <property type="match status" value="1"/>
</dbReference>
<dbReference type="Gene3D" id="3.40.605.10">
    <property type="entry name" value="Aldehyde Dehydrogenase, Chain A, domain 1"/>
    <property type="match status" value="1"/>
</dbReference>
<reference evidence="5 6" key="1">
    <citation type="submission" date="2014-11" db="EMBL/GenBank/DDBJ databases">
        <title>Mycobacterium setense Manresensis Genome.</title>
        <authorList>
            <person name="Rech G."/>
            <person name="Sumoy L."/>
        </authorList>
    </citation>
    <scope>NUCLEOTIDE SEQUENCE [LARGE SCALE GENOMIC DNA]</scope>
    <source>
        <strain evidence="5 6">Manresensis</strain>
    </source>
</reference>
<evidence type="ECO:0000259" key="4">
    <source>
        <dbReference type="Pfam" id="PF00171"/>
    </source>
</evidence>
<accession>A0ABR4YV84</accession>
<dbReference type="PANTHER" id="PTHR11699">
    <property type="entry name" value="ALDEHYDE DEHYDROGENASE-RELATED"/>
    <property type="match status" value="1"/>
</dbReference>
<evidence type="ECO:0000256" key="2">
    <source>
        <dbReference type="PROSITE-ProRule" id="PRU10007"/>
    </source>
</evidence>
<keyword evidence="1 3" id="KW-0560">Oxidoreductase</keyword>
<evidence type="ECO:0000313" key="6">
    <source>
        <dbReference type="Proteomes" id="UP000031004"/>
    </source>
</evidence>
<protein>
    <submittedName>
        <fullName evidence="5">Succinate-semialdehyde dehydrogenase</fullName>
    </submittedName>
</protein>
<dbReference type="InterPro" id="IPR016161">
    <property type="entry name" value="Ald_DH/histidinol_DH"/>
</dbReference>
<dbReference type="EMBL" id="JTLZ01000005">
    <property type="protein sequence ID" value="KHO26131.1"/>
    <property type="molecule type" value="Genomic_DNA"/>
</dbReference>
<dbReference type="PROSITE" id="PS00687">
    <property type="entry name" value="ALDEHYDE_DEHYDR_GLU"/>
    <property type="match status" value="1"/>
</dbReference>
<feature type="domain" description="Aldehyde dehydrogenase" evidence="4">
    <location>
        <begin position="20"/>
        <end position="473"/>
    </location>
</feature>
<dbReference type="Pfam" id="PF00171">
    <property type="entry name" value="Aldedh"/>
    <property type="match status" value="1"/>
</dbReference>